<gene>
    <name evidence="1" type="ORF">N7644_04355</name>
</gene>
<dbReference type="InterPro" id="IPR029058">
    <property type="entry name" value="AB_hydrolase_fold"/>
</dbReference>
<dbReference type="AlphaFoldDB" id="A0AA42LDX4"/>
<sequence>MNEKNMINKMIYLTVVVTLTGCATPQIEKRLNPSFELGEHQLKFTFSNLEKDNIPPINEQQGPNKLGLAYMSCTNMIYVKDQPKGKDIYAEFKVKSADNKIHDARIDLSKQYFDLALMSNNVYEDLNKRYVLPDWNLLLAMKSNSGLDMHVYGDRKNIKDSTKIVFAFGGTKQLNDWKANFSFVGYQPLQYKQAFDEVESILNENTQAKILATGHSLGGGIAINLAYQNQRIQSVVFNPSPRAFFKKKYDIEPERQPVVFLEKGEILTGATFKWTGFRLGDAKIVNFNALDYLGVGQNFSEHNMYDLSRTVMHVALTHGDKRAKEYFTSNISKNSPAINGEKCSTYFDT</sequence>
<protein>
    <submittedName>
        <fullName evidence="1">DUF2974 domain-containing protein</fullName>
    </submittedName>
</protein>
<evidence type="ECO:0000313" key="1">
    <source>
        <dbReference type="EMBL" id="MDH0562912.1"/>
    </source>
</evidence>
<dbReference type="GO" id="GO:0006629">
    <property type="term" value="P:lipid metabolic process"/>
    <property type="evidence" value="ECO:0007669"/>
    <property type="project" value="InterPro"/>
</dbReference>
<organism evidence="1 2">
    <name type="scientific">Acinetobacter courvalinii</name>
    <dbReference type="NCBI Taxonomy" id="280147"/>
    <lineage>
        <taxon>Bacteria</taxon>
        <taxon>Pseudomonadati</taxon>
        <taxon>Pseudomonadota</taxon>
        <taxon>Gammaproteobacteria</taxon>
        <taxon>Moraxellales</taxon>
        <taxon>Moraxellaceae</taxon>
        <taxon>Acinetobacter</taxon>
    </lineage>
</organism>
<name>A0AA42LDX4_9GAMM</name>
<proteinExistence type="predicted"/>
<reference evidence="1" key="1">
    <citation type="submission" date="2022-09" db="EMBL/GenBank/DDBJ databases">
        <title>Intensive care unit water sources are persistently colonized with multi-drug resistant bacteria and are the site of extensive horizontal gene transfer of antibiotic resistance genes.</title>
        <authorList>
            <person name="Diorio-Toth L."/>
        </authorList>
    </citation>
    <scope>NUCLEOTIDE SEQUENCE</scope>
    <source>
        <strain evidence="1">GD04005</strain>
    </source>
</reference>
<accession>A0AA42LDX4</accession>
<comment type="caution">
    <text evidence="1">The sequence shown here is derived from an EMBL/GenBank/DDBJ whole genome shotgun (WGS) entry which is preliminary data.</text>
</comment>
<dbReference type="PROSITE" id="PS51257">
    <property type="entry name" value="PROKAR_LIPOPROTEIN"/>
    <property type="match status" value="1"/>
</dbReference>
<dbReference type="Proteomes" id="UP001159329">
    <property type="component" value="Unassembled WGS sequence"/>
</dbReference>
<dbReference type="SUPFAM" id="SSF53474">
    <property type="entry name" value="alpha/beta-Hydrolases"/>
    <property type="match status" value="1"/>
</dbReference>
<dbReference type="RefSeq" id="WP_279694556.1">
    <property type="nucleotide sequence ID" value="NZ_JAOEEO010000001.1"/>
</dbReference>
<dbReference type="Pfam" id="PF26363">
    <property type="entry name" value="Phospholipase-like"/>
    <property type="match status" value="1"/>
</dbReference>
<dbReference type="EMBL" id="JAOEEO010000001">
    <property type="protein sequence ID" value="MDH0562912.1"/>
    <property type="molecule type" value="Genomic_DNA"/>
</dbReference>
<dbReference type="Gene3D" id="3.40.50.1820">
    <property type="entry name" value="alpha/beta hydrolase"/>
    <property type="match status" value="1"/>
</dbReference>
<evidence type="ECO:0000313" key="2">
    <source>
        <dbReference type="Proteomes" id="UP001159329"/>
    </source>
</evidence>